<evidence type="ECO:0000313" key="10">
    <source>
        <dbReference type="EMBL" id="MBQ0935706.1"/>
    </source>
</evidence>
<feature type="region of interest" description="Disordered" evidence="7">
    <location>
        <begin position="1372"/>
        <end position="1409"/>
    </location>
</feature>
<evidence type="ECO:0000256" key="2">
    <source>
        <dbReference type="ARBA" id="ARBA00008387"/>
    </source>
</evidence>
<evidence type="ECO:0000256" key="5">
    <source>
        <dbReference type="ARBA" id="ARBA00022837"/>
    </source>
</evidence>
<evidence type="ECO:0000256" key="1">
    <source>
        <dbReference type="ARBA" id="ARBA00004561"/>
    </source>
</evidence>
<accession>A0ABS5DXZ5</accession>
<dbReference type="SUPFAM" id="SSF50998">
    <property type="entry name" value="Quinoprotein alcohol dehydrogenase-like"/>
    <property type="match status" value="1"/>
</dbReference>
<keyword evidence="11" id="KW-1185">Reference proteome</keyword>
<evidence type="ECO:0000256" key="6">
    <source>
        <dbReference type="ARBA" id="ARBA00023263"/>
    </source>
</evidence>
<evidence type="ECO:0000256" key="8">
    <source>
        <dbReference type="SAM" id="Phobius"/>
    </source>
</evidence>
<keyword evidence="3" id="KW-1029">Fimbrium biogenesis</keyword>
<name>A0ABS5DXZ5_9BURK</name>
<comment type="subcellular location">
    <subcellularLocation>
        <location evidence="1">Fimbrium</location>
    </subcellularLocation>
</comment>
<evidence type="ECO:0000256" key="3">
    <source>
        <dbReference type="ARBA" id="ARBA00022558"/>
    </source>
</evidence>
<evidence type="ECO:0000313" key="11">
    <source>
        <dbReference type="Proteomes" id="UP000672097"/>
    </source>
</evidence>
<dbReference type="EMBL" id="JAGQDG010000003">
    <property type="protein sequence ID" value="MBQ0935706.1"/>
    <property type="molecule type" value="Genomic_DNA"/>
</dbReference>
<sequence>MHPALDTFCRAMGTRRPWQGLAKLTGLGLLIGTVVWVAAQSQVTSPIGSYLELGGQVTGPATSPTLNSTLDLSGNDQVRWTSYFQSKLDGPHETEGVLDIPPGHTWLAGSVRKPANASMQWLVNGQWTTTEPANGSAVTQVKWTLAPQARLVGTRSSPTGRYLESLGAAYRLIPYKDRMLVSMKDSLNGALKTGHLKCRLVTSTNQPCPMVWESGAGFLSTEAYSFPDKEGQMITRWGTSWISSPVPLESVNYETGEMFMGMQKADGSGNYVVCLNLDTLRHCGQWRLSPAKEAIINLGSVGSKYFMMVDSAGTVVCFDTASRSECGRQTYPNAYNNELYVMATQGLVLAGKLFIFNLRNESLACHDSATGAPCSGFPSEGRVFATDRSGLHPYLNRDGSPRGVCVGSTDQVCIGLNGSGFKSNLNYAAISAQSMYFGFHNSDAIVGTKVYLRWDMILRCFDFATDSDCGLYYTPEDYRNEPRGPGYSSTINTTTARVDPTRPNCVLIVGPNGQAHMFDPTKTGGRLSQNSPPQACDGGGGGSLPELDVSPDLAMQCDATRARVSAWDKVRLSQGVAWGGANGLSEVRVTLKTPAGAPLPEVLKPVRQMPYSSYHLDISDIPYSDYPALKVAVELRTSSGQSPAGSIGVDVTWKGDPMQVCVGTQAPPAPDCQTVATLNVKSTLLGSSVSEALTVSKVLSPGGLSSGFSAMASPTSQRAVLSDKGPRDPKTSVVQGRWALQQFSGDLWAFGLTPTGQIDSSGYLSAQAATAAPDARPMFTAGVAANGVQPVQPLTWANLSAGQQAALNQSLSGQADTLGAARLAYLRGSDGGFRPRGGKSLGPVINSSPAVLLPTATLSLNERSYPGYTAYRAAVTRPHPIALFGGNDGALHAYEVRRGELREAWSFVPDVMLRRAANYADADLAGIRANPFFVDNIPMVGHVNAGAALGWRAVAVMTYGRGARAITALDVTKADLGQGAGVLFEYSNVSDPALKDLGYIISQPLSNNALVSQQLVQLAHGTGAHAGRRSAVLVGNGIHSNDGNGGAAASGTGKAVLYAFYLDQDGAERWQRWAVDELWAGAASEPGLSVNNGLSTPTPVDVDGDGRIDLVYAGDLQGNVWRFDVRNPAAARVTRLFKTEAQQPVTQAPFVTANPLAAGCGSADADGADAEAGTAAKRCWQVVFATGAAISPLQGSANVATQSIYGVLDKGTGATVARGQLTSLPFALNQVVNGVEYRALQPTTVDYQGGALGWVLDLQAFEHGVGAPRVQPTGLVMFSSVRPVTPDRAVNVCIGPRSWLNEVDPLHGYSALVPFDINGDGQINAQDRLNPDSAQALSPAGMAVSGGQFGPPAVLQAASTQAQQMSLLLPSLGQDTGQANSWSGGPGQGGGSSPAPGSNSTALTHAKPAKLGRMTWREVY</sequence>
<evidence type="ECO:0000256" key="4">
    <source>
        <dbReference type="ARBA" id="ARBA00022723"/>
    </source>
</evidence>
<dbReference type="Pfam" id="PF05567">
    <property type="entry name" value="T4P_PilY1"/>
    <property type="match status" value="1"/>
</dbReference>
<comment type="caution">
    <text evidence="10">The sequence shown here is derived from an EMBL/GenBank/DDBJ whole genome shotgun (WGS) entry which is preliminary data.</text>
</comment>
<comment type="similarity">
    <text evidence="2">Belongs to the PilY1 family.</text>
</comment>
<keyword evidence="5" id="KW-0106">Calcium</keyword>
<dbReference type="InterPro" id="IPR011047">
    <property type="entry name" value="Quinoprotein_ADH-like_sf"/>
</dbReference>
<proteinExistence type="inferred from homology"/>
<reference evidence="10 11" key="1">
    <citation type="submission" date="2021-04" db="EMBL/GenBank/DDBJ databases">
        <title>The genome sequence of type strain Ideonella paludis KCTC 32238.</title>
        <authorList>
            <person name="Liu Y."/>
        </authorList>
    </citation>
    <scope>NUCLEOTIDE SEQUENCE [LARGE SCALE GENOMIC DNA]</scope>
    <source>
        <strain evidence="10 11">KCTC 32238</strain>
    </source>
</reference>
<feature type="domain" description="PilY1 beta-propeller" evidence="9">
    <location>
        <begin position="841"/>
        <end position="1217"/>
    </location>
</feature>
<keyword evidence="8" id="KW-0812">Transmembrane</keyword>
<keyword evidence="8" id="KW-1133">Transmembrane helix</keyword>
<keyword evidence="6" id="KW-0281">Fimbrium</keyword>
<dbReference type="InterPro" id="IPR008707">
    <property type="entry name" value="B-propeller_PilY1"/>
</dbReference>
<evidence type="ECO:0000259" key="9">
    <source>
        <dbReference type="Pfam" id="PF05567"/>
    </source>
</evidence>
<dbReference type="RefSeq" id="WP_210808874.1">
    <property type="nucleotide sequence ID" value="NZ_JAGQDG010000003.1"/>
</dbReference>
<gene>
    <name evidence="10" type="ORF">KAK11_10225</name>
</gene>
<organism evidence="10 11">
    <name type="scientific">Ideonella paludis</name>
    <dbReference type="NCBI Taxonomy" id="1233411"/>
    <lineage>
        <taxon>Bacteria</taxon>
        <taxon>Pseudomonadati</taxon>
        <taxon>Pseudomonadota</taxon>
        <taxon>Betaproteobacteria</taxon>
        <taxon>Burkholderiales</taxon>
        <taxon>Sphaerotilaceae</taxon>
        <taxon>Ideonella</taxon>
    </lineage>
</organism>
<dbReference type="Proteomes" id="UP000672097">
    <property type="component" value="Unassembled WGS sequence"/>
</dbReference>
<keyword evidence="4" id="KW-0479">Metal-binding</keyword>
<keyword evidence="8" id="KW-0472">Membrane</keyword>
<feature type="region of interest" description="Disordered" evidence="7">
    <location>
        <begin position="524"/>
        <end position="545"/>
    </location>
</feature>
<evidence type="ECO:0000256" key="7">
    <source>
        <dbReference type="SAM" id="MobiDB-lite"/>
    </source>
</evidence>
<protein>
    <recommendedName>
        <fullName evidence="9">PilY1 beta-propeller domain-containing protein</fullName>
    </recommendedName>
</protein>
<feature type="transmembrane region" description="Helical" evidence="8">
    <location>
        <begin position="21"/>
        <end position="39"/>
    </location>
</feature>